<dbReference type="InterPro" id="IPR051720">
    <property type="entry name" value="rRNA_MeTrfase/Polyamine_Synth"/>
</dbReference>
<gene>
    <name evidence="2" type="ORF">QE152_g10739</name>
</gene>
<name>A0AAW1LU79_POPJA</name>
<dbReference type="Proteomes" id="UP001458880">
    <property type="component" value="Unassembled WGS sequence"/>
</dbReference>
<dbReference type="PROSITE" id="PS00092">
    <property type="entry name" value="N6_MTASE"/>
    <property type="match status" value="1"/>
</dbReference>
<feature type="domain" description="Methyltransferase" evidence="1">
    <location>
        <begin position="115"/>
        <end position="214"/>
    </location>
</feature>
<dbReference type="InterPro" id="IPR025714">
    <property type="entry name" value="Methyltranfer_dom"/>
</dbReference>
<comment type="caution">
    <text evidence="2">The sequence shown here is derived from an EMBL/GenBank/DDBJ whole genome shotgun (WGS) entry which is preliminary data.</text>
</comment>
<dbReference type="Gene3D" id="3.40.50.150">
    <property type="entry name" value="Vaccinia Virus protein VP39"/>
    <property type="match status" value="1"/>
</dbReference>
<evidence type="ECO:0000259" key="1">
    <source>
        <dbReference type="Pfam" id="PF13847"/>
    </source>
</evidence>
<organism evidence="2 3">
    <name type="scientific">Popillia japonica</name>
    <name type="common">Japanese beetle</name>
    <dbReference type="NCBI Taxonomy" id="7064"/>
    <lineage>
        <taxon>Eukaryota</taxon>
        <taxon>Metazoa</taxon>
        <taxon>Ecdysozoa</taxon>
        <taxon>Arthropoda</taxon>
        <taxon>Hexapoda</taxon>
        <taxon>Insecta</taxon>
        <taxon>Pterygota</taxon>
        <taxon>Neoptera</taxon>
        <taxon>Endopterygota</taxon>
        <taxon>Coleoptera</taxon>
        <taxon>Polyphaga</taxon>
        <taxon>Scarabaeiformia</taxon>
        <taxon>Scarabaeidae</taxon>
        <taxon>Rutelinae</taxon>
        <taxon>Popillia</taxon>
    </lineage>
</organism>
<dbReference type="PANTHER" id="PTHR23290">
    <property type="entry name" value="RRNA N6-ADENOSINE-METHYLTRANSFERASE METTL5"/>
    <property type="match status" value="1"/>
</dbReference>
<dbReference type="AlphaFoldDB" id="A0AAW1LU79"/>
<evidence type="ECO:0000313" key="3">
    <source>
        <dbReference type="Proteomes" id="UP001458880"/>
    </source>
</evidence>
<dbReference type="GO" id="GO:0003676">
    <property type="term" value="F:nucleic acid binding"/>
    <property type="evidence" value="ECO:0007669"/>
    <property type="project" value="InterPro"/>
</dbReference>
<dbReference type="PANTHER" id="PTHR23290:SF0">
    <property type="entry name" value="RRNA N6-ADENOSINE-METHYLTRANSFERASE METTL5"/>
    <property type="match status" value="1"/>
</dbReference>
<reference evidence="2 3" key="1">
    <citation type="journal article" date="2024" name="BMC Genomics">
        <title>De novo assembly and annotation of Popillia japonica's genome with initial clues to its potential as an invasive pest.</title>
        <authorList>
            <person name="Cucini C."/>
            <person name="Boschi S."/>
            <person name="Funari R."/>
            <person name="Cardaioli E."/>
            <person name="Iannotti N."/>
            <person name="Marturano G."/>
            <person name="Paoli F."/>
            <person name="Bruttini M."/>
            <person name="Carapelli A."/>
            <person name="Frati F."/>
            <person name="Nardi F."/>
        </authorList>
    </citation>
    <scope>NUCLEOTIDE SEQUENCE [LARGE SCALE GENOMIC DNA]</scope>
    <source>
        <strain evidence="2">DMR45628</strain>
    </source>
</reference>
<keyword evidence="2" id="KW-0808">Transferase</keyword>
<dbReference type="Pfam" id="PF13847">
    <property type="entry name" value="Methyltransf_31"/>
    <property type="match status" value="1"/>
</dbReference>
<sequence length="274" mass="30255">MAFPQPNAQRDLASRKILEELQLKKQLLLKQGVASSLNCPLPPLGSPNITTADGHSMSSAQRAALQTANAQSTEELLQDVTDFTKPKINLEQYVTPPHLASHMLYTIQTQYGDIKDKTIADLGSGCGALTIGAAVLEAAFVVGFEIDPDAIEIYLENIGDEDPLNVDVICCDVKKIPSRFNNFFDTVIMNPPFGTKHNEGIDMQFLTRAFELSKGAVYSLHKTSTRKHVLKTAKLQGVTGEVIAELRYDLPSTYKFHKKSSVDINVDLFRFEIN</sequence>
<protein>
    <submittedName>
        <fullName evidence="2">Methyltransferase small domain</fullName>
    </submittedName>
</protein>
<dbReference type="GO" id="GO:0008988">
    <property type="term" value="F:rRNA (adenine-N6-)-methyltransferase activity"/>
    <property type="evidence" value="ECO:0007669"/>
    <property type="project" value="TreeGrafter"/>
</dbReference>
<dbReference type="InterPro" id="IPR002052">
    <property type="entry name" value="DNA_methylase_N6_adenine_CS"/>
</dbReference>
<dbReference type="InterPro" id="IPR029063">
    <property type="entry name" value="SAM-dependent_MTases_sf"/>
</dbReference>
<dbReference type="CDD" id="cd02440">
    <property type="entry name" value="AdoMet_MTases"/>
    <property type="match status" value="1"/>
</dbReference>
<accession>A0AAW1LU79</accession>
<proteinExistence type="predicted"/>
<keyword evidence="2" id="KW-0489">Methyltransferase</keyword>
<dbReference type="EMBL" id="JASPKY010000100">
    <property type="protein sequence ID" value="KAK9737394.1"/>
    <property type="molecule type" value="Genomic_DNA"/>
</dbReference>
<dbReference type="SUPFAM" id="SSF53335">
    <property type="entry name" value="S-adenosyl-L-methionine-dependent methyltransferases"/>
    <property type="match status" value="1"/>
</dbReference>
<evidence type="ECO:0000313" key="2">
    <source>
        <dbReference type="EMBL" id="KAK9737394.1"/>
    </source>
</evidence>
<keyword evidence="3" id="KW-1185">Reference proteome</keyword>